<evidence type="ECO:0000313" key="2">
    <source>
        <dbReference type="Proteomes" id="UP000492821"/>
    </source>
</evidence>
<organism evidence="2 3">
    <name type="scientific">Panagrellus redivivus</name>
    <name type="common">Microworm</name>
    <dbReference type="NCBI Taxonomy" id="6233"/>
    <lineage>
        <taxon>Eukaryota</taxon>
        <taxon>Metazoa</taxon>
        <taxon>Ecdysozoa</taxon>
        <taxon>Nematoda</taxon>
        <taxon>Chromadorea</taxon>
        <taxon>Rhabditida</taxon>
        <taxon>Tylenchina</taxon>
        <taxon>Panagrolaimomorpha</taxon>
        <taxon>Panagrolaimoidea</taxon>
        <taxon>Panagrolaimidae</taxon>
        <taxon>Panagrellus</taxon>
    </lineage>
</organism>
<sequence>MAKPTPSKQKKNKADKELTLVTIEKPEKVSEFAESKDRENDVTKTIDNLAKNEKHCAKAVDKNNIFHYETSLFAVAGQRMLPFDIKEEREFLALPVKIFNEGEMFKSVRCIEYMVQKRWGYWTYQVIRKPDDIPCCLRLEPIGKPSRMPNYYRHLILQSEMLLPGRCRFKTKHFLEILEHGTTPDFSYIVVESANVSLWDFRAKVLGGADYSHTTAIQIGLQVLQAINDSFCCSVLSRFIHPKNLFMGRKEKINTIFIVDFSMGLLHCSSYRSISGKETPRAQRRYPFLDYRYMPRAYHSYEDHLTFEEVESFIYVFLDMWTQYNPLSLATNERESLVAKQSLLAGYVSSDYGPIVDAVSAMLRFNESEKLAKRVKGQTCPEYTFYANTLLQLADEYNMDLATPLDWMNPVVVAPYARKKKAGIPDIVVEFSPKSEPERIRKLVADGILKVPKDEGPPKAQKPMAKKYTPFVDLNPPSPSDAAGNIASKANESMPLASTKELNTIGGGIAMSPSSPPSSPNPPPPPAS</sequence>
<dbReference type="AlphaFoldDB" id="A0A7E4VB50"/>
<feature type="compositionally biased region" description="Pro residues" evidence="1">
    <location>
        <begin position="514"/>
        <end position="528"/>
    </location>
</feature>
<reference evidence="3" key="2">
    <citation type="submission" date="2020-10" db="UniProtKB">
        <authorList>
            <consortium name="WormBaseParasite"/>
        </authorList>
    </citation>
    <scope>IDENTIFICATION</scope>
</reference>
<protein>
    <submittedName>
        <fullName evidence="3">Protein kinase domain-containing protein</fullName>
    </submittedName>
</protein>
<dbReference type="Proteomes" id="UP000492821">
    <property type="component" value="Unassembled WGS sequence"/>
</dbReference>
<proteinExistence type="predicted"/>
<name>A0A7E4VB50_PANRE</name>
<evidence type="ECO:0000256" key="1">
    <source>
        <dbReference type="SAM" id="MobiDB-lite"/>
    </source>
</evidence>
<accession>A0A7E4VB50</accession>
<reference evidence="2" key="1">
    <citation type="journal article" date="2013" name="Genetics">
        <title>The draft genome and transcriptome of Panagrellus redivivus are shaped by the harsh demands of a free-living lifestyle.</title>
        <authorList>
            <person name="Srinivasan J."/>
            <person name="Dillman A.R."/>
            <person name="Macchietto M.G."/>
            <person name="Heikkinen L."/>
            <person name="Lakso M."/>
            <person name="Fracchia K.M."/>
            <person name="Antoshechkin I."/>
            <person name="Mortazavi A."/>
            <person name="Wong G."/>
            <person name="Sternberg P.W."/>
        </authorList>
    </citation>
    <scope>NUCLEOTIDE SEQUENCE [LARGE SCALE GENOMIC DNA]</scope>
    <source>
        <strain evidence="2">MT8872</strain>
    </source>
</reference>
<dbReference type="InterPro" id="IPR011009">
    <property type="entry name" value="Kinase-like_dom_sf"/>
</dbReference>
<feature type="region of interest" description="Disordered" evidence="1">
    <location>
        <begin position="469"/>
        <end position="528"/>
    </location>
</feature>
<dbReference type="SUPFAM" id="SSF56112">
    <property type="entry name" value="Protein kinase-like (PK-like)"/>
    <property type="match status" value="1"/>
</dbReference>
<dbReference type="Gene3D" id="1.10.510.10">
    <property type="entry name" value="Transferase(Phosphotransferase) domain 1"/>
    <property type="match status" value="1"/>
</dbReference>
<keyword evidence="2" id="KW-1185">Reference proteome</keyword>
<dbReference type="WBParaSite" id="Pan_g18691.t1">
    <property type="protein sequence ID" value="Pan_g18691.t1"/>
    <property type="gene ID" value="Pan_g18691"/>
</dbReference>
<evidence type="ECO:0000313" key="3">
    <source>
        <dbReference type="WBParaSite" id="Pan_g18691.t1"/>
    </source>
</evidence>